<gene>
    <name evidence="2" type="ORF">DM860_008464</name>
</gene>
<dbReference type="GO" id="GO:0009536">
    <property type="term" value="C:plastid"/>
    <property type="evidence" value="ECO:0007669"/>
    <property type="project" value="UniProtKB-SubCell"/>
</dbReference>
<dbReference type="Proteomes" id="UP000249390">
    <property type="component" value="Unassembled WGS sequence"/>
</dbReference>
<comment type="caution">
    <text evidence="2">The sequence shown here is derived from an EMBL/GenBank/DDBJ whole genome shotgun (WGS) entry which is preliminary data.</text>
</comment>
<dbReference type="AlphaFoldDB" id="A0A328D5F0"/>
<evidence type="ECO:0000313" key="2">
    <source>
        <dbReference type="EMBL" id="RAL40766.1"/>
    </source>
</evidence>
<keyword evidence="3" id="KW-1185">Reference proteome</keyword>
<dbReference type="InterPro" id="IPR027417">
    <property type="entry name" value="P-loop_NTPase"/>
</dbReference>
<dbReference type="Gene3D" id="3.40.50.300">
    <property type="entry name" value="P-loop containing nucleotide triphosphate hydrolases"/>
    <property type="match status" value="1"/>
</dbReference>
<evidence type="ECO:0000313" key="3">
    <source>
        <dbReference type="Proteomes" id="UP000249390"/>
    </source>
</evidence>
<organism evidence="2 3">
    <name type="scientific">Cuscuta australis</name>
    <dbReference type="NCBI Taxonomy" id="267555"/>
    <lineage>
        <taxon>Eukaryota</taxon>
        <taxon>Viridiplantae</taxon>
        <taxon>Streptophyta</taxon>
        <taxon>Embryophyta</taxon>
        <taxon>Tracheophyta</taxon>
        <taxon>Spermatophyta</taxon>
        <taxon>Magnoliopsida</taxon>
        <taxon>eudicotyledons</taxon>
        <taxon>Gunneridae</taxon>
        <taxon>Pentapetalae</taxon>
        <taxon>asterids</taxon>
        <taxon>lamiids</taxon>
        <taxon>Solanales</taxon>
        <taxon>Convolvulaceae</taxon>
        <taxon>Cuscuteae</taxon>
        <taxon>Cuscuta</taxon>
        <taxon>Cuscuta subgen. Grammica</taxon>
        <taxon>Cuscuta sect. Cleistogrammica</taxon>
    </lineage>
</organism>
<sequence>MDGSEASLSTSPSQYTLSQQRHFYLAVDRIKFKMETLVDLLRVAGRLPCLPVVVCCSARDELDAVYSALSALSHISIFALYSDLGEPERMHIFVRFRQAVMRWNRQSVVAEGERKEEGECHVIVVTDVCLPLVNSGELPFSARALINYELPAKKETYMRRVATCLAADGIAINMVAGGEAVNLRNIEESSGCVISEMPINVSLLVLASVYQT</sequence>
<dbReference type="SUPFAM" id="SSF52540">
    <property type="entry name" value="P-loop containing nucleoside triphosphate hydrolases"/>
    <property type="match status" value="1"/>
</dbReference>
<reference evidence="2 3" key="1">
    <citation type="submission" date="2018-06" db="EMBL/GenBank/DDBJ databases">
        <title>The Genome of Cuscuta australis (Dodder) Provides Insight into the Evolution of Plant Parasitism.</title>
        <authorList>
            <person name="Liu H."/>
        </authorList>
    </citation>
    <scope>NUCLEOTIDE SEQUENCE [LARGE SCALE GENOMIC DNA]</scope>
    <source>
        <strain evidence="3">cv. Yunnan</strain>
        <tissue evidence="2">Vines</tissue>
    </source>
</reference>
<comment type="subcellular location">
    <subcellularLocation>
        <location evidence="1">Plastid</location>
    </subcellularLocation>
</comment>
<evidence type="ECO:0008006" key="4">
    <source>
        <dbReference type="Google" id="ProtNLM"/>
    </source>
</evidence>
<name>A0A328D5F0_9ASTE</name>
<dbReference type="EMBL" id="NQVE01000192">
    <property type="protein sequence ID" value="RAL40766.1"/>
    <property type="molecule type" value="Genomic_DNA"/>
</dbReference>
<evidence type="ECO:0000256" key="1">
    <source>
        <dbReference type="ARBA" id="ARBA00004474"/>
    </source>
</evidence>
<protein>
    <recommendedName>
        <fullName evidence="4">Helicase C-terminal domain-containing protein</fullName>
    </recommendedName>
</protein>
<proteinExistence type="predicted"/>
<accession>A0A328D5F0</accession>